<dbReference type="InterPro" id="IPR001482">
    <property type="entry name" value="T2SS/T4SS_dom"/>
</dbReference>
<organism evidence="5 6">
    <name type="scientific">Candidatus Schekmanbacteria bacterium RIFCSPLOWO2_12_FULL_38_15</name>
    <dbReference type="NCBI Taxonomy" id="1817883"/>
    <lineage>
        <taxon>Bacteria</taxon>
        <taxon>Candidatus Schekmaniibacteriota</taxon>
    </lineage>
</organism>
<dbReference type="CDD" id="cd01129">
    <property type="entry name" value="PulE-GspE-like"/>
    <property type="match status" value="1"/>
</dbReference>
<comment type="caution">
    <text evidence="5">The sequence shown here is derived from an EMBL/GenBank/DDBJ whole genome shotgun (WGS) entry which is preliminary data.</text>
</comment>
<dbReference type="AlphaFoldDB" id="A0A1F7SH76"/>
<dbReference type="Gene3D" id="3.30.450.90">
    <property type="match status" value="1"/>
</dbReference>
<reference evidence="5 6" key="1">
    <citation type="journal article" date="2016" name="Nat. Commun.">
        <title>Thousands of microbial genomes shed light on interconnected biogeochemical processes in an aquifer system.</title>
        <authorList>
            <person name="Anantharaman K."/>
            <person name="Brown C.T."/>
            <person name="Hug L.A."/>
            <person name="Sharon I."/>
            <person name="Castelle C.J."/>
            <person name="Probst A.J."/>
            <person name="Thomas B.C."/>
            <person name="Singh A."/>
            <person name="Wilkins M.J."/>
            <person name="Karaoz U."/>
            <person name="Brodie E.L."/>
            <person name="Williams K.H."/>
            <person name="Hubbard S.S."/>
            <person name="Banfield J.F."/>
        </authorList>
    </citation>
    <scope>NUCLEOTIDE SEQUENCE [LARGE SCALE GENOMIC DNA]</scope>
</reference>
<dbReference type="PANTHER" id="PTHR30258:SF1">
    <property type="entry name" value="PROTEIN TRANSPORT PROTEIN HOFB HOMOLOG"/>
    <property type="match status" value="1"/>
</dbReference>
<dbReference type="GO" id="GO:0016887">
    <property type="term" value="F:ATP hydrolysis activity"/>
    <property type="evidence" value="ECO:0007669"/>
    <property type="project" value="TreeGrafter"/>
</dbReference>
<name>A0A1F7SH76_9BACT</name>
<dbReference type="Pfam" id="PF00437">
    <property type="entry name" value="T2SSE"/>
    <property type="match status" value="1"/>
</dbReference>
<dbReference type="EMBL" id="MGDI01000031">
    <property type="protein sequence ID" value="OGL52584.1"/>
    <property type="molecule type" value="Genomic_DNA"/>
</dbReference>
<dbReference type="Gene3D" id="3.40.50.300">
    <property type="entry name" value="P-loop containing nucleotide triphosphate hydrolases"/>
    <property type="match status" value="1"/>
</dbReference>
<dbReference type="PROSITE" id="PS00662">
    <property type="entry name" value="T2SP_E"/>
    <property type="match status" value="1"/>
</dbReference>
<protein>
    <recommendedName>
        <fullName evidence="4">Bacterial type II secretion system protein E domain-containing protein</fullName>
    </recommendedName>
</protein>
<feature type="domain" description="Bacterial type II secretion system protein E" evidence="4">
    <location>
        <begin position="441"/>
        <end position="455"/>
    </location>
</feature>
<dbReference type="SUPFAM" id="SSF160246">
    <property type="entry name" value="EspE N-terminal domain-like"/>
    <property type="match status" value="2"/>
</dbReference>
<proteinExistence type="inferred from homology"/>
<dbReference type="Pfam" id="PF05157">
    <property type="entry name" value="MshEN"/>
    <property type="match status" value="1"/>
</dbReference>
<evidence type="ECO:0000313" key="6">
    <source>
        <dbReference type="Proteomes" id="UP000178082"/>
    </source>
</evidence>
<comment type="similarity">
    <text evidence="1">Belongs to the GSP E family.</text>
</comment>
<evidence type="ECO:0000313" key="5">
    <source>
        <dbReference type="EMBL" id="OGL52584.1"/>
    </source>
</evidence>
<keyword evidence="2" id="KW-0547">Nucleotide-binding</keyword>
<evidence type="ECO:0000256" key="1">
    <source>
        <dbReference type="ARBA" id="ARBA00006611"/>
    </source>
</evidence>
<dbReference type="PANTHER" id="PTHR30258">
    <property type="entry name" value="TYPE II SECRETION SYSTEM PROTEIN GSPE-RELATED"/>
    <property type="match status" value="1"/>
</dbReference>
<dbReference type="InterPro" id="IPR037257">
    <property type="entry name" value="T2SS_E_N_sf"/>
</dbReference>
<dbReference type="GO" id="GO:0005886">
    <property type="term" value="C:plasma membrane"/>
    <property type="evidence" value="ECO:0007669"/>
    <property type="project" value="TreeGrafter"/>
</dbReference>
<accession>A0A1F7SH76</accession>
<dbReference type="SUPFAM" id="SSF52540">
    <property type="entry name" value="P-loop containing nucleoside triphosphate hydrolases"/>
    <property type="match status" value="1"/>
</dbReference>
<evidence type="ECO:0000256" key="3">
    <source>
        <dbReference type="ARBA" id="ARBA00022840"/>
    </source>
</evidence>
<evidence type="ECO:0000256" key="2">
    <source>
        <dbReference type="ARBA" id="ARBA00022741"/>
    </source>
</evidence>
<dbReference type="Proteomes" id="UP000178082">
    <property type="component" value="Unassembled WGS sequence"/>
</dbReference>
<dbReference type="InterPro" id="IPR007831">
    <property type="entry name" value="T2SS_GspE_N"/>
</dbReference>
<evidence type="ECO:0000259" key="4">
    <source>
        <dbReference type="PROSITE" id="PS00662"/>
    </source>
</evidence>
<dbReference type="Gene3D" id="3.30.300.160">
    <property type="entry name" value="Type II secretion system, protein E, N-terminal domain"/>
    <property type="match status" value="1"/>
</dbReference>
<dbReference type="GO" id="GO:0005524">
    <property type="term" value="F:ATP binding"/>
    <property type="evidence" value="ECO:0007669"/>
    <property type="project" value="UniProtKB-KW"/>
</dbReference>
<sequence length="816" mass="92242">MPDEEKLRLGEILIKEGILTEEQLAEVIKFQKGKDSYTPLGEICVASGYLSRHELKALLKKYRKNMRIGETFLALGIINENQLKEVLAHQKEKKIRLGELMVKRGMITEEHLIEALSNHLDIPRIIPDPSLIDRSLLTGLNKKFLMANHMIPIYKDDNNEVTVIFADPLAGDIIKNLEAHFKCKVLPAIALKEDIEYAFKPLFMEVELGKIDLSEKLFSEQAKELALIIKDMNLYSDADRTVQVINYIITEAVKHGASDIHIEPQSSKVRVRFRIDGILHNKTDLPVGLGPYISSRIKALCGLDIAEHRRHQDGRVEAKVLGKPVDLRISTYASLFGENVVIRILQRQTHLMDLEKLGFSPLNMTKYEKILNYPTGIILVTGPTGSGKTTTLYASLNYLNSKEKMIITVEDPVEYTIDGVVQGKMDLKLGLTYSDFLKSIMRQDPDVIMVGEIRDADAAAATIQAALTGHKIFSSFHTDDSTGALLRLMDMGIDTFLISSTIVSVVAQRLVRVICNECKKEYVPERNLLTTFQIDPDEAANFKFYKGKGCKACNNTGYSGRTAIHELLLVNDAVRNAILAKKTSSEIRLIANKESELVSMRDDGIYKSVKGITNFEEILRVVFTNESDQYRGRSIAEICDICKMVKGIEKSDQVKIVTEISFKEEKVEPPKQISIPTPFTEPIDVKILETDPSTLPVVEILRVRLKASEAQNEIDKIASIFNEYVSASKIFGNTTEEMVIEDFIEYIIFTIARSRIRLNVEFVEIVVRTRKDGIKLYLETISQKPAKNALMMQSMPVNYERLVEELDFKKYLRSKK</sequence>
<dbReference type="InterPro" id="IPR027417">
    <property type="entry name" value="P-loop_NTPase"/>
</dbReference>
<keyword evidence="3" id="KW-0067">ATP-binding</keyword>
<gene>
    <name evidence="5" type="ORF">A3G31_11500</name>
</gene>
<dbReference type="STRING" id="1817883.A3G31_11500"/>